<gene>
    <name evidence="2" type="ORF">GL4_3015</name>
</gene>
<protein>
    <submittedName>
        <fullName evidence="2">Uncharacterized protein</fullName>
    </submittedName>
</protein>
<name>A0A0A8K7E7_9HYPH</name>
<organism evidence="2 3">
    <name type="scientific">Methyloceanibacter caenitepidi</name>
    <dbReference type="NCBI Taxonomy" id="1384459"/>
    <lineage>
        <taxon>Bacteria</taxon>
        <taxon>Pseudomonadati</taxon>
        <taxon>Pseudomonadota</taxon>
        <taxon>Alphaproteobacteria</taxon>
        <taxon>Hyphomicrobiales</taxon>
        <taxon>Hyphomicrobiaceae</taxon>
        <taxon>Methyloceanibacter</taxon>
    </lineage>
</organism>
<feature type="region of interest" description="Disordered" evidence="1">
    <location>
        <begin position="53"/>
        <end position="77"/>
    </location>
</feature>
<reference evidence="2 3" key="1">
    <citation type="submission" date="2014-09" db="EMBL/GenBank/DDBJ databases">
        <title>Genome sequencing of Methyloceanibacter caenitepidi Gela4.</title>
        <authorList>
            <person name="Takeuchi M."/>
            <person name="Susumu S."/>
            <person name="Kamagata Y."/>
            <person name="Oshima K."/>
            <person name="Hattori M."/>
            <person name="Iwasaki W."/>
        </authorList>
    </citation>
    <scope>NUCLEOTIDE SEQUENCE [LARGE SCALE GENOMIC DNA]</scope>
    <source>
        <strain evidence="2 3">Gela4</strain>
    </source>
</reference>
<keyword evidence="3" id="KW-1185">Reference proteome</keyword>
<dbReference type="HOGENOM" id="CLU_2634003_0_0_5"/>
<proteinExistence type="predicted"/>
<dbReference type="KEGG" id="mcg:GL4_3015"/>
<evidence type="ECO:0000256" key="1">
    <source>
        <dbReference type="SAM" id="MobiDB-lite"/>
    </source>
</evidence>
<evidence type="ECO:0000313" key="2">
    <source>
        <dbReference type="EMBL" id="BAQ18447.1"/>
    </source>
</evidence>
<dbReference type="EMBL" id="AP014648">
    <property type="protein sequence ID" value="BAQ18447.1"/>
    <property type="molecule type" value="Genomic_DNA"/>
</dbReference>
<evidence type="ECO:0000313" key="3">
    <source>
        <dbReference type="Proteomes" id="UP000031643"/>
    </source>
</evidence>
<accession>A0A0A8K7E7</accession>
<sequence length="77" mass="8138">MPAEEPGVANVCGRAAEHMSKARIALDGESFDMGRALEHLDDAISCLQGLSRRAKAPSATDGNTVVAFQPAKERRSA</sequence>
<dbReference type="AlphaFoldDB" id="A0A0A8K7E7"/>
<dbReference type="Proteomes" id="UP000031643">
    <property type="component" value="Chromosome"/>
</dbReference>